<dbReference type="EMBL" id="JAPDRQ010000299">
    <property type="protein sequence ID" value="KAJ9650884.1"/>
    <property type="molecule type" value="Genomic_DNA"/>
</dbReference>
<evidence type="ECO:0000313" key="2">
    <source>
        <dbReference type="Proteomes" id="UP001172386"/>
    </source>
</evidence>
<keyword evidence="2" id="KW-1185">Reference proteome</keyword>
<accession>A0ACC2ZTC6</accession>
<comment type="caution">
    <text evidence="1">The sequence shown here is derived from an EMBL/GenBank/DDBJ whole genome shotgun (WGS) entry which is preliminary data.</text>
</comment>
<reference evidence="1" key="1">
    <citation type="submission" date="2022-10" db="EMBL/GenBank/DDBJ databases">
        <title>Culturing micro-colonial fungi from biological soil crusts in the Mojave desert and describing Neophaeococcomyces mojavensis, and introducing the new genera and species Taxawa tesnikishii.</title>
        <authorList>
            <person name="Kurbessoian T."/>
            <person name="Stajich J.E."/>
        </authorList>
    </citation>
    <scope>NUCLEOTIDE SEQUENCE</scope>
    <source>
        <strain evidence="1">JES_112</strain>
    </source>
</reference>
<sequence length="307" mass="34036">MSTSSTRLSTPIGGGTPRPSTPTTTTNTSHPAFKLLSKAQSDPETATKIFAEKIIHKPLLLSTSTDHAQANARTARRHLQLHKKTYALKHARPKPLSAKEKRSLNLYELKPLECRYEIYRGLNALWRRYILEVLGYVDREGRVVETKTGQPVSVNGGGALIASADFHGMEVEVVGCVDQGRVGCRGIVVRETRSTVVIVCDERERSRRKLQRDGKAGDVVQDKVRMILKKGTVFRIVIDLPSKEENGAGRLQAEATGSGPTAGDSTSSQTALRTKRQLVFELHGDQLGIRPIERAVKKFKWKPMDYL</sequence>
<organism evidence="1 2">
    <name type="scientific">Neophaeococcomyces mojaviensis</name>
    <dbReference type="NCBI Taxonomy" id="3383035"/>
    <lineage>
        <taxon>Eukaryota</taxon>
        <taxon>Fungi</taxon>
        <taxon>Dikarya</taxon>
        <taxon>Ascomycota</taxon>
        <taxon>Pezizomycotina</taxon>
        <taxon>Eurotiomycetes</taxon>
        <taxon>Chaetothyriomycetidae</taxon>
        <taxon>Chaetothyriales</taxon>
        <taxon>Chaetothyriales incertae sedis</taxon>
        <taxon>Neophaeococcomyces</taxon>
    </lineage>
</organism>
<proteinExistence type="predicted"/>
<dbReference type="Proteomes" id="UP001172386">
    <property type="component" value="Unassembled WGS sequence"/>
</dbReference>
<evidence type="ECO:0000313" key="1">
    <source>
        <dbReference type="EMBL" id="KAJ9650884.1"/>
    </source>
</evidence>
<gene>
    <name evidence="1" type="ORF">H2198_009824</name>
</gene>
<name>A0ACC2ZTC6_9EURO</name>
<protein>
    <submittedName>
        <fullName evidence="1">Uncharacterized protein</fullName>
    </submittedName>
</protein>